<accession>A0A6C0BB68</accession>
<proteinExistence type="predicted"/>
<dbReference type="AlphaFoldDB" id="A0A6C0BB68"/>
<sequence length="107" mass="13035">MTKTKNKSNRRSKINKTMRLHEGKYEVTFDGLNKWYVMEFEKLGWMILAKHRGYKDKVTTYLHSLQRLKEALEHKLKHLKEHDRKEDVYIMLDNLHILIDHADEDLR</sequence>
<reference evidence="1" key="1">
    <citation type="journal article" date="2020" name="Nature">
        <title>Giant virus diversity and host interactions through global metagenomics.</title>
        <authorList>
            <person name="Schulz F."/>
            <person name="Roux S."/>
            <person name="Paez-Espino D."/>
            <person name="Jungbluth S."/>
            <person name="Walsh D.A."/>
            <person name="Denef V.J."/>
            <person name="McMahon K.D."/>
            <person name="Konstantinidis K.T."/>
            <person name="Eloe-Fadrosh E.A."/>
            <person name="Kyrpides N.C."/>
            <person name="Woyke T."/>
        </authorList>
    </citation>
    <scope>NUCLEOTIDE SEQUENCE</scope>
    <source>
        <strain evidence="1">GVMAG-M-3300010158-59</strain>
    </source>
</reference>
<dbReference type="EMBL" id="MN739102">
    <property type="protein sequence ID" value="QHS88703.1"/>
    <property type="molecule type" value="Genomic_DNA"/>
</dbReference>
<name>A0A6C0BB68_9ZZZZ</name>
<organism evidence="1">
    <name type="scientific">viral metagenome</name>
    <dbReference type="NCBI Taxonomy" id="1070528"/>
    <lineage>
        <taxon>unclassified sequences</taxon>
        <taxon>metagenomes</taxon>
        <taxon>organismal metagenomes</taxon>
    </lineage>
</organism>
<protein>
    <submittedName>
        <fullName evidence="1">Uncharacterized protein</fullName>
    </submittedName>
</protein>
<evidence type="ECO:0000313" key="1">
    <source>
        <dbReference type="EMBL" id="QHS88703.1"/>
    </source>
</evidence>